<protein>
    <submittedName>
        <fullName evidence="2">Uncharacterized protein</fullName>
    </submittedName>
</protein>
<feature type="region of interest" description="Disordered" evidence="1">
    <location>
        <begin position="27"/>
        <end position="60"/>
    </location>
</feature>
<dbReference type="Proteomes" id="UP000887116">
    <property type="component" value="Unassembled WGS sequence"/>
</dbReference>
<organism evidence="2 3">
    <name type="scientific">Trichonephila clavata</name>
    <name type="common">Joro spider</name>
    <name type="synonym">Nephila clavata</name>
    <dbReference type="NCBI Taxonomy" id="2740835"/>
    <lineage>
        <taxon>Eukaryota</taxon>
        <taxon>Metazoa</taxon>
        <taxon>Ecdysozoa</taxon>
        <taxon>Arthropoda</taxon>
        <taxon>Chelicerata</taxon>
        <taxon>Arachnida</taxon>
        <taxon>Araneae</taxon>
        <taxon>Araneomorphae</taxon>
        <taxon>Entelegynae</taxon>
        <taxon>Araneoidea</taxon>
        <taxon>Nephilidae</taxon>
        <taxon>Trichonephila</taxon>
    </lineage>
</organism>
<evidence type="ECO:0000313" key="3">
    <source>
        <dbReference type="Proteomes" id="UP000887116"/>
    </source>
</evidence>
<keyword evidence="3" id="KW-1185">Reference proteome</keyword>
<feature type="compositionally biased region" description="Basic and acidic residues" evidence="1">
    <location>
        <begin position="27"/>
        <end position="37"/>
    </location>
</feature>
<evidence type="ECO:0000313" key="2">
    <source>
        <dbReference type="EMBL" id="GFR18415.1"/>
    </source>
</evidence>
<comment type="caution">
    <text evidence="2">The sequence shown here is derived from an EMBL/GenBank/DDBJ whole genome shotgun (WGS) entry which is preliminary data.</text>
</comment>
<dbReference type="OrthoDB" id="10024629at2759"/>
<proteinExistence type="predicted"/>
<accession>A0A8X6LQK8</accession>
<sequence length="77" mass="9303">MDNSKKLRRILRLRGLLPEFGLYSPERKRMKMQEESKPTVMTPTYQQQRSPSTFRGTPEEDPLKWLKEYDRVAKFKK</sequence>
<name>A0A8X6LQK8_TRICU</name>
<gene>
    <name evidence="2" type="ORF">TNCT_367491</name>
</gene>
<evidence type="ECO:0000256" key="1">
    <source>
        <dbReference type="SAM" id="MobiDB-lite"/>
    </source>
</evidence>
<dbReference type="AlphaFoldDB" id="A0A8X6LQK8"/>
<dbReference type="EMBL" id="BMAO01027615">
    <property type="protein sequence ID" value="GFR18415.1"/>
    <property type="molecule type" value="Genomic_DNA"/>
</dbReference>
<feature type="compositionally biased region" description="Polar residues" evidence="1">
    <location>
        <begin position="39"/>
        <end position="55"/>
    </location>
</feature>
<reference evidence="2" key="1">
    <citation type="submission" date="2020-07" db="EMBL/GenBank/DDBJ databases">
        <title>Multicomponent nature underlies the extraordinary mechanical properties of spider dragline silk.</title>
        <authorList>
            <person name="Kono N."/>
            <person name="Nakamura H."/>
            <person name="Mori M."/>
            <person name="Yoshida Y."/>
            <person name="Ohtoshi R."/>
            <person name="Malay A.D."/>
            <person name="Moran D.A.P."/>
            <person name="Tomita M."/>
            <person name="Numata K."/>
            <person name="Arakawa K."/>
        </authorList>
    </citation>
    <scope>NUCLEOTIDE SEQUENCE</scope>
</reference>